<dbReference type="EMBL" id="LKMD01000102">
    <property type="protein sequence ID" value="PIA97680.1"/>
    <property type="molecule type" value="Genomic_DNA"/>
</dbReference>
<feature type="transmembrane region" description="Helical" evidence="7">
    <location>
        <begin position="322"/>
        <end position="339"/>
    </location>
</feature>
<evidence type="ECO:0000256" key="7">
    <source>
        <dbReference type="SAM" id="Phobius"/>
    </source>
</evidence>
<dbReference type="Gene3D" id="1.20.1250.20">
    <property type="entry name" value="MFS general substrate transporter like domains"/>
    <property type="match status" value="2"/>
</dbReference>
<keyword evidence="4 7" id="KW-1133">Transmembrane helix</keyword>
<dbReference type="InterPro" id="IPR020846">
    <property type="entry name" value="MFS_dom"/>
</dbReference>
<evidence type="ECO:0000256" key="3">
    <source>
        <dbReference type="ARBA" id="ARBA00022692"/>
    </source>
</evidence>
<dbReference type="FunFam" id="1.20.1250.20:FF:000018">
    <property type="entry name" value="MFS transporter permease"/>
    <property type="match status" value="1"/>
</dbReference>
<feature type="transmembrane region" description="Helical" evidence="7">
    <location>
        <begin position="437"/>
        <end position="460"/>
    </location>
</feature>
<evidence type="ECO:0000313" key="12">
    <source>
        <dbReference type="Proteomes" id="UP001302367"/>
    </source>
</evidence>
<dbReference type="EMBL" id="CP134185">
    <property type="protein sequence ID" value="WPA98890.1"/>
    <property type="molecule type" value="Genomic_DNA"/>
</dbReference>
<keyword evidence="3 7" id="KW-0812">Transmembrane</keyword>
<keyword evidence="5 7" id="KW-0472">Membrane</keyword>
<evidence type="ECO:0000256" key="6">
    <source>
        <dbReference type="SAM" id="MobiDB-lite"/>
    </source>
</evidence>
<feature type="transmembrane region" description="Helical" evidence="7">
    <location>
        <begin position="372"/>
        <end position="392"/>
    </location>
</feature>
<dbReference type="GO" id="GO:0022857">
    <property type="term" value="F:transmembrane transporter activity"/>
    <property type="evidence" value="ECO:0007669"/>
    <property type="project" value="InterPro"/>
</dbReference>
<feature type="transmembrane region" description="Helical" evidence="7">
    <location>
        <begin position="180"/>
        <end position="199"/>
    </location>
</feature>
<dbReference type="Pfam" id="PF07690">
    <property type="entry name" value="MFS_1"/>
    <property type="match status" value="1"/>
</dbReference>
<feature type="transmembrane region" description="Helical" evidence="7">
    <location>
        <begin position="211"/>
        <end position="231"/>
    </location>
</feature>
<evidence type="ECO:0000313" key="10">
    <source>
        <dbReference type="EMBL" id="WPA98890.1"/>
    </source>
</evidence>
<dbReference type="Proteomes" id="UP000230605">
    <property type="component" value="Chromosome 2"/>
</dbReference>
<sequence length="497" mass="55481">MKFMNGDKEKKGHQAADFEKQVEILQQQQADGTFVPPTSEEEQKVIRKLDWRLLPLVFVLYSLAVLDRSNLGNARLAGMEEDIDISGNRYQLLGTIFYIAYILSQWTLIGWKQFKPSQFCAFTVMFWGFVATIQAAAFNWGGLMACRFFLGVSEAMFGPGVPLYLTYFYPREMVGFRHGVFVSGAAMANAYGGALAYGISQIRGSIAPWRILFLIEGLPTLAVAVVAWFCLPDSISTAPFLNDREKQVALHFVARNQKLDVGNERGVRFKEMFEAFKDPKSLLPGLMYFGCNVSFASLPLFLPTIISEMGSFSRIQSNGLSAPPYIFCFFVIILFCFLSDRFKVRGPFVCLAATIAAIGFIINATTTSTGPRYFSTFLSVCIFASVALLLAWTANIHTTESKRGGGYVILATIGQCGPLLGTNIFPESDKPFYRTGLWTSAAMCLMVAVLSVILSLWIIYENRKMAREGVPENQEFEETSLGVQGEGQQQRRQRIVW</sequence>
<accession>A0A2G5HYS7</accession>
<keyword evidence="12" id="KW-1185">Reference proteome</keyword>
<evidence type="ECO:0000256" key="1">
    <source>
        <dbReference type="ARBA" id="ARBA00004141"/>
    </source>
</evidence>
<gene>
    <name evidence="9" type="ORF">CB0940_06271</name>
    <name evidence="10" type="ORF">RHO25_003503</name>
</gene>
<dbReference type="PROSITE" id="PS50850">
    <property type="entry name" value="MFS"/>
    <property type="match status" value="1"/>
</dbReference>
<feature type="transmembrane region" description="Helical" evidence="7">
    <location>
        <begin position="404"/>
        <end position="425"/>
    </location>
</feature>
<name>A0A2G5HYS7_CERBT</name>
<keyword evidence="2" id="KW-0813">Transport</keyword>
<dbReference type="PANTHER" id="PTHR43791:SF36">
    <property type="entry name" value="TRANSPORTER, PUTATIVE (AFU_ORTHOLOGUE AFUA_6G08340)-RELATED"/>
    <property type="match status" value="1"/>
</dbReference>
<feature type="transmembrane region" description="Helical" evidence="7">
    <location>
        <begin position="121"/>
        <end position="142"/>
    </location>
</feature>
<reference evidence="9 11" key="1">
    <citation type="submission" date="2015-10" db="EMBL/GenBank/DDBJ databases">
        <title>The cercosporin biosynthetic gene cluster was horizontally transferred to several fungal lineages and shown to be expanded in Cercospora beticola based on microsynteny with recipient genomes.</title>
        <authorList>
            <person name="De Jonge R."/>
            <person name="Ebert M.K."/>
            <person name="Suttle J.C."/>
            <person name="Jurick Ii W.M."/>
            <person name="Secor G.A."/>
            <person name="Thomma B.P."/>
            <person name="Van De Peer Y."/>
            <person name="Bolton M.D."/>
        </authorList>
    </citation>
    <scope>NUCLEOTIDE SEQUENCE [LARGE SCALE GENOMIC DNA]</scope>
    <source>
        <strain evidence="9 11">09-40</strain>
    </source>
</reference>
<dbReference type="AlphaFoldDB" id="A0A2G5HYS7"/>
<feature type="region of interest" description="Disordered" evidence="6">
    <location>
        <begin position="476"/>
        <end position="497"/>
    </location>
</feature>
<evidence type="ECO:0000256" key="4">
    <source>
        <dbReference type="ARBA" id="ARBA00022989"/>
    </source>
</evidence>
<proteinExistence type="predicted"/>
<dbReference type="InterPro" id="IPR036259">
    <property type="entry name" value="MFS_trans_sf"/>
</dbReference>
<dbReference type="Proteomes" id="UP001302367">
    <property type="component" value="Chromosome 2"/>
</dbReference>
<evidence type="ECO:0000313" key="9">
    <source>
        <dbReference type="EMBL" id="PIA97680.1"/>
    </source>
</evidence>
<dbReference type="OrthoDB" id="2985014at2759"/>
<evidence type="ECO:0000256" key="5">
    <source>
        <dbReference type="ARBA" id="ARBA00023136"/>
    </source>
</evidence>
<evidence type="ECO:0000259" key="8">
    <source>
        <dbReference type="PROSITE" id="PS50850"/>
    </source>
</evidence>
<dbReference type="SUPFAM" id="SSF103473">
    <property type="entry name" value="MFS general substrate transporter"/>
    <property type="match status" value="1"/>
</dbReference>
<feature type="transmembrane region" description="Helical" evidence="7">
    <location>
        <begin position="90"/>
        <end position="109"/>
    </location>
</feature>
<feature type="domain" description="Major facilitator superfamily (MFS) profile" evidence="8">
    <location>
        <begin position="53"/>
        <end position="463"/>
    </location>
</feature>
<protein>
    <submittedName>
        <fullName evidence="9">Putative transporter</fullName>
    </submittedName>
</protein>
<organism evidence="9 11">
    <name type="scientific">Cercospora beticola</name>
    <name type="common">Sugarbeet leaf spot fungus</name>
    <dbReference type="NCBI Taxonomy" id="122368"/>
    <lineage>
        <taxon>Eukaryota</taxon>
        <taxon>Fungi</taxon>
        <taxon>Dikarya</taxon>
        <taxon>Ascomycota</taxon>
        <taxon>Pezizomycotina</taxon>
        <taxon>Dothideomycetes</taxon>
        <taxon>Dothideomycetidae</taxon>
        <taxon>Mycosphaerellales</taxon>
        <taxon>Mycosphaerellaceae</taxon>
        <taxon>Cercospora</taxon>
    </lineage>
</organism>
<feature type="transmembrane region" description="Helical" evidence="7">
    <location>
        <begin position="346"/>
        <end position="366"/>
    </location>
</feature>
<comment type="subcellular location">
    <subcellularLocation>
        <location evidence="1">Membrane</location>
        <topology evidence="1">Multi-pass membrane protein</topology>
    </subcellularLocation>
</comment>
<evidence type="ECO:0000313" key="11">
    <source>
        <dbReference type="Proteomes" id="UP000230605"/>
    </source>
</evidence>
<dbReference type="PANTHER" id="PTHR43791">
    <property type="entry name" value="PERMEASE-RELATED"/>
    <property type="match status" value="1"/>
</dbReference>
<reference evidence="10 12" key="2">
    <citation type="submission" date="2023-09" db="EMBL/GenBank/DDBJ databases">
        <title>Complete-Gapless Cercospora beticola genome.</title>
        <authorList>
            <person name="Wyatt N.A."/>
            <person name="Spanner R.E."/>
            <person name="Bolton M.D."/>
        </authorList>
    </citation>
    <scope>NUCLEOTIDE SEQUENCE [LARGE SCALE GENOMIC DNA]</scope>
    <source>
        <strain evidence="10">Cb09-40</strain>
    </source>
</reference>
<dbReference type="FunFam" id="1.20.1250.20:FF:000013">
    <property type="entry name" value="MFS general substrate transporter"/>
    <property type="match status" value="1"/>
</dbReference>
<dbReference type="InterPro" id="IPR011701">
    <property type="entry name" value="MFS"/>
</dbReference>
<dbReference type="GO" id="GO:0016020">
    <property type="term" value="C:membrane"/>
    <property type="evidence" value="ECO:0007669"/>
    <property type="project" value="UniProtKB-SubCell"/>
</dbReference>
<feature type="transmembrane region" description="Helical" evidence="7">
    <location>
        <begin position="148"/>
        <end position="168"/>
    </location>
</feature>
<evidence type="ECO:0000256" key="2">
    <source>
        <dbReference type="ARBA" id="ARBA00022448"/>
    </source>
</evidence>